<reference evidence="2 3" key="1">
    <citation type="submission" date="2020-01" db="EMBL/GenBank/DDBJ databases">
        <title>Complete and circular genome sequences of six lactobacillus isolates from horses.</title>
        <authorList>
            <person name="Hassan H.M."/>
        </authorList>
    </citation>
    <scope>NUCLEOTIDE SEQUENCE [LARGE SCALE GENOMIC DNA]</scope>
    <source>
        <strain evidence="2 3">3DG</strain>
    </source>
</reference>
<protein>
    <submittedName>
        <fullName evidence="2">CYTH domain-containing protein</fullName>
    </submittedName>
</protein>
<organism evidence="2 3">
    <name type="scientific">Lactobacillus johnsonii</name>
    <dbReference type="NCBI Taxonomy" id="33959"/>
    <lineage>
        <taxon>Bacteria</taxon>
        <taxon>Bacillati</taxon>
        <taxon>Bacillota</taxon>
        <taxon>Bacilli</taxon>
        <taxon>Lactobacillales</taxon>
        <taxon>Lactobacillaceae</taxon>
        <taxon>Lactobacillus</taxon>
    </lineage>
</organism>
<dbReference type="InterPro" id="IPR023577">
    <property type="entry name" value="CYTH_domain"/>
</dbReference>
<dbReference type="SMART" id="SM01118">
    <property type="entry name" value="CYTH"/>
    <property type="match status" value="1"/>
</dbReference>
<dbReference type="AlphaFoldDB" id="A0A9X7TX45"/>
<gene>
    <name evidence="2" type="ORF">GTO82_06765</name>
</gene>
<dbReference type="Pfam" id="PF01928">
    <property type="entry name" value="CYTH"/>
    <property type="match status" value="1"/>
</dbReference>
<dbReference type="InterPro" id="IPR009195">
    <property type="entry name" value="Uncharacterised_YjbK"/>
</dbReference>
<dbReference type="EMBL" id="CP047409">
    <property type="protein sequence ID" value="QLL68557.1"/>
    <property type="molecule type" value="Genomic_DNA"/>
</dbReference>
<dbReference type="RefSeq" id="WP_180872983.1">
    <property type="nucleotide sequence ID" value="NZ_CP047409.1"/>
</dbReference>
<dbReference type="InterPro" id="IPR033469">
    <property type="entry name" value="CYTH-like_dom_sf"/>
</dbReference>
<name>A0A9X7TX45_LACJH</name>
<evidence type="ECO:0000313" key="3">
    <source>
        <dbReference type="Proteomes" id="UP000510788"/>
    </source>
</evidence>
<dbReference type="CDD" id="cd07762">
    <property type="entry name" value="CYTH-like_Pase_1"/>
    <property type="match status" value="1"/>
</dbReference>
<sequence>MSKNLEIESKTLLDKETYEKMRAAFTAKSDFIQKNYYFDTPDSDLKNSDASLRIRILVDHAEQTIKVKETNPKENKYSERVEINDLLSVTQAEQMTQSSYEGTFFLFGGDVGDYLQKHYSNEAIHSLKLISWSQTRRILANGPENCELTLDLTEFPDGYYDFELEIENDDPDTIKKVLSQLEKQFNFTINKENTNQSKVQRAWEHKK</sequence>
<dbReference type="SUPFAM" id="SSF55154">
    <property type="entry name" value="CYTH-like phosphatases"/>
    <property type="match status" value="1"/>
</dbReference>
<dbReference type="Gene3D" id="2.40.320.10">
    <property type="entry name" value="Hypothetical Protein Pfu-838710-001"/>
    <property type="match status" value="1"/>
</dbReference>
<proteinExistence type="predicted"/>
<feature type="domain" description="CYTH" evidence="1">
    <location>
        <begin position="4"/>
        <end position="207"/>
    </location>
</feature>
<dbReference type="Proteomes" id="UP000510788">
    <property type="component" value="Chromosome"/>
</dbReference>
<dbReference type="PROSITE" id="PS51707">
    <property type="entry name" value="CYTH"/>
    <property type="match status" value="1"/>
</dbReference>
<evidence type="ECO:0000313" key="2">
    <source>
        <dbReference type="EMBL" id="QLL68557.1"/>
    </source>
</evidence>
<evidence type="ECO:0000259" key="1">
    <source>
        <dbReference type="PROSITE" id="PS51707"/>
    </source>
</evidence>
<accession>A0A9X7TX45</accession>